<name>A0A176VLM6_MARPO</name>
<evidence type="ECO:0000313" key="3">
    <source>
        <dbReference type="Proteomes" id="UP000077202"/>
    </source>
</evidence>
<reference evidence="2" key="1">
    <citation type="submission" date="2016-03" db="EMBL/GenBank/DDBJ databases">
        <title>Mechanisms controlling the formation of the plant cell surface in tip-growing cells are functionally conserved among land plants.</title>
        <authorList>
            <person name="Honkanen S."/>
            <person name="Jones V.A."/>
            <person name="Morieri G."/>
            <person name="Champion C."/>
            <person name="Hetherington A.J."/>
            <person name="Kelly S."/>
            <person name="Saint-Marcoux D."/>
            <person name="Proust H."/>
            <person name="Prescott H."/>
            <person name="Dolan L."/>
        </authorList>
    </citation>
    <scope>NUCLEOTIDE SEQUENCE [LARGE SCALE GENOMIC DNA]</scope>
    <source>
        <tissue evidence="2">Whole gametophyte</tissue>
    </source>
</reference>
<evidence type="ECO:0000313" key="2">
    <source>
        <dbReference type="EMBL" id="OAE21303.1"/>
    </source>
</evidence>
<sequence length="210" mass="22073">MKASIQCASSIHSMIEAAQGDEDGGEASGQYRSAYKERTRSEKIVGPGGKEGKDAKQEEEGEEEEVVVVGLWAQSKAVEGKGGRRAPKPSPITQVETRSGGGATSDSGEATADRAAAAAVVVVVSARQPSRIYLLSPLSLFLLPSSGRASALQIEFARCQEPGLWAGGVVEEERCGNRISALAIGLNLVDRREGGASERRIKGGHQRKGQ</sequence>
<feature type="compositionally biased region" description="Basic and acidic residues" evidence="1">
    <location>
        <begin position="34"/>
        <end position="43"/>
    </location>
</feature>
<proteinExistence type="predicted"/>
<feature type="region of interest" description="Disordered" evidence="1">
    <location>
        <begin position="16"/>
        <end position="66"/>
    </location>
</feature>
<accession>A0A176VLM6</accession>
<dbReference type="Proteomes" id="UP000077202">
    <property type="component" value="Unassembled WGS sequence"/>
</dbReference>
<feature type="region of interest" description="Disordered" evidence="1">
    <location>
        <begin position="78"/>
        <end position="110"/>
    </location>
</feature>
<dbReference type="AlphaFoldDB" id="A0A176VLM6"/>
<comment type="caution">
    <text evidence="2">The sequence shown here is derived from an EMBL/GenBank/DDBJ whole genome shotgun (WGS) entry which is preliminary data.</text>
</comment>
<evidence type="ECO:0000256" key="1">
    <source>
        <dbReference type="SAM" id="MobiDB-lite"/>
    </source>
</evidence>
<protein>
    <submittedName>
        <fullName evidence="2">Uncharacterized protein</fullName>
    </submittedName>
</protein>
<gene>
    <name evidence="2" type="ORF">AXG93_868s1410</name>
</gene>
<organism evidence="2 3">
    <name type="scientific">Marchantia polymorpha subsp. ruderalis</name>
    <dbReference type="NCBI Taxonomy" id="1480154"/>
    <lineage>
        <taxon>Eukaryota</taxon>
        <taxon>Viridiplantae</taxon>
        <taxon>Streptophyta</taxon>
        <taxon>Embryophyta</taxon>
        <taxon>Marchantiophyta</taxon>
        <taxon>Marchantiopsida</taxon>
        <taxon>Marchantiidae</taxon>
        <taxon>Marchantiales</taxon>
        <taxon>Marchantiaceae</taxon>
        <taxon>Marchantia</taxon>
    </lineage>
</organism>
<dbReference type="EMBL" id="LVLJ01003476">
    <property type="protein sequence ID" value="OAE21303.1"/>
    <property type="molecule type" value="Genomic_DNA"/>
</dbReference>
<keyword evidence="3" id="KW-1185">Reference proteome</keyword>